<dbReference type="InterPro" id="IPR011992">
    <property type="entry name" value="EF-hand-dom_pair"/>
</dbReference>
<accession>A0AAD5BZ56</accession>
<dbReference type="AlphaFoldDB" id="A0AAD5BZ56"/>
<reference evidence="3" key="1">
    <citation type="submission" date="2022-06" db="EMBL/GenBank/DDBJ databases">
        <title>Uncovering the hologenomic basis of an extraordinary plant invasion.</title>
        <authorList>
            <person name="Bieker V.C."/>
            <person name="Martin M.D."/>
            <person name="Gilbert T."/>
            <person name="Hodgins K."/>
            <person name="Battlay P."/>
            <person name="Petersen B."/>
            <person name="Wilson J."/>
        </authorList>
    </citation>
    <scope>NUCLEOTIDE SEQUENCE</scope>
    <source>
        <strain evidence="3">AA19_3_7</strain>
        <tissue evidence="3">Leaf</tissue>
    </source>
</reference>
<dbReference type="PROSITE" id="PS00018">
    <property type="entry name" value="EF_HAND_1"/>
    <property type="match status" value="1"/>
</dbReference>
<keyword evidence="4" id="KW-1185">Reference proteome</keyword>
<dbReference type="SUPFAM" id="SSF47473">
    <property type="entry name" value="EF-hand"/>
    <property type="match status" value="1"/>
</dbReference>
<evidence type="ECO:0000259" key="2">
    <source>
        <dbReference type="PROSITE" id="PS50222"/>
    </source>
</evidence>
<sequence>MEELSRLAMAHYQASTDHNRTLAGNFFKAMDHDGDGKIDKREFLEFMKEEGHSRMNNTSIFYQFDHDGNDCYANRKFHHFHNRVSRFVDNYSLLEVMTKSKLREIRSRPVMQSLPTGSSGSPSVQNAHTVYYNNYNQSIHYHNYNPLPHLVQNPPAPNAVNPRRQQWKVALDLLNAALYTGTVAGGSFCTIL</sequence>
<dbReference type="EMBL" id="JAMZMK010010226">
    <property type="protein sequence ID" value="KAI7732438.1"/>
    <property type="molecule type" value="Genomic_DNA"/>
</dbReference>
<organism evidence="3 4">
    <name type="scientific">Ambrosia artemisiifolia</name>
    <name type="common">Common ragweed</name>
    <dbReference type="NCBI Taxonomy" id="4212"/>
    <lineage>
        <taxon>Eukaryota</taxon>
        <taxon>Viridiplantae</taxon>
        <taxon>Streptophyta</taxon>
        <taxon>Embryophyta</taxon>
        <taxon>Tracheophyta</taxon>
        <taxon>Spermatophyta</taxon>
        <taxon>Magnoliopsida</taxon>
        <taxon>eudicotyledons</taxon>
        <taxon>Gunneridae</taxon>
        <taxon>Pentapetalae</taxon>
        <taxon>asterids</taxon>
        <taxon>campanulids</taxon>
        <taxon>Asterales</taxon>
        <taxon>Asteraceae</taxon>
        <taxon>Asteroideae</taxon>
        <taxon>Heliantheae alliance</taxon>
        <taxon>Heliantheae</taxon>
        <taxon>Ambrosia</taxon>
    </lineage>
</organism>
<dbReference type="GO" id="GO:0005509">
    <property type="term" value="F:calcium ion binding"/>
    <property type="evidence" value="ECO:0007669"/>
    <property type="project" value="InterPro"/>
</dbReference>
<gene>
    <name evidence="3" type="ORF">M8C21_021805</name>
</gene>
<proteinExistence type="predicted"/>
<dbReference type="Proteomes" id="UP001206925">
    <property type="component" value="Unassembled WGS sequence"/>
</dbReference>
<dbReference type="InterPro" id="IPR018247">
    <property type="entry name" value="EF_Hand_1_Ca_BS"/>
</dbReference>
<comment type="caution">
    <text evidence="3">The sequence shown here is derived from an EMBL/GenBank/DDBJ whole genome shotgun (WGS) entry which is preliminary data.</text>
</comment>
<feature type="domain" description="EF-hand" evidence="2">
    <location>
        <begin position="18"/>
        <end position="53"/>
    </location>
</feature>
<dbReference type="InterPro" id="IPR002048">
    <property type="entry name" value="EF_hand_dom"/>
</dbReference>
<protein>
    <recommendedName>
        <fullName evidence="2">EF-hand domain-containing protein</fullName>
    </recommendedName>
</protein>
<evidence type="ECO:0000256" key="1">
    <source>
        <dbReference type="ARBA" id="ARBA00022837"/>
    </source>
</evidence>
<dbReference type="Pfam" id="PF13202">
    <property type="entry name" value="EF-hand_5"/>
    <property type="match status" value="1"/>
</dbReference>
<name>A0AAD5BZ56_AMBAR</name>
<dbReference type="PROSITE" id="PS50222">
    <property type="entry name" value="EF_HAND_2"/>
    <property type="match status" value="1"/>
</dbReference>
<evidence type="ECO:0000313" key="3">
    <source>
        <dbReference type="EMBL" id="KAI7732438.1"/>
    </source>
</evidence>
<keyword evidence="1" id="KW-0106">Calcium</keyword>
<evidence type="ECO:0000313" key="4">
    <source>
        <dbReference type="Proteomes" id="UP001206925"/>
    </source>
</evidence>
<dbReference type="Gene3D" id="1.10.238.10">
    <property type="entry name" value="EF-hand"/>
    <property type="match status" value="1"/>
</dbReference>